<organism evidence="2">
    <name type="scientific">mine drainage metagenome</name>
    <dbReference type="NCBI Taxonomy" id="410659"/>
    <lineage>
        <taxon>unclassified sequences</taxon>
        <taxon>metagenomes</taxon>
        <taxon>ecological metagenomes</taxon>
    </lineage>
</organism>
<sequence>MTVAIREVRWEDFHPLVENYFSYYDELTDEPGLGLILFAEKPSLADEAAWFLGLYRSQLAGDQVALVAEVDGRPVGLVHVRRGLPHPETGHVGDLGISIHRDHRGKGLGTRLLREALRRCRGRFEVVNLRVFAD</sequence>
<dbReference type="Pfam" id="PF00583">
    <property type="entry name" value="Acetyltransf_1"/>
    <property type="match status" value="1"/>
</dbReference>
<accession>T1A590</accession>
<feature type="non-terminal residue" evidence="2">
    <location>
        <position position="134"/>
    </location>
</feature>
<dbReference type="InterPro" id="IPR000182">
    <property type="entry name" value="GNAT_dom"/>
</dbReference>
<dbReference type="SUPFAM" id="SSF55729">
    <property type="entry name" value="Acyl-CoA N-acyltransferases (Nat)"/>
    <property type="match status" value="1"/>
</dbReference>
<comment type="caution">
    <text evidence="2">The sequence shown here is derived from an EMBL/GenBank/DDBJ whole genome shotgun (WGS) entry which is preliminary data.</text>
</comment>
<feature type="domain" description="N-acetyltransferase" evidence="1">
    <location>
        <begin position="3"/>
        <end position="134"/>
    </location>
</feature>
<gene>
    <name evidence="2" type="ORF">B2A_06690</name>
</gene>
<evidence type="ECO:0000313" key="2">
    <source>
        <dbReference type="EMBL" id="EQD52117.1"/>
    </source>
</evidence>
<name>T1A590_9ZZZZ</name>
<reference evidence="2" key="2">
    <citation type="journal article" date="2014" name="ISME J.">
        <title>Microbial stratification in low pH oxic and suboxic macroscopic growths along an acid mine drainage.</title>
        <authorList>
            <person name="Mendez-Garcia C."/>
            <person name="Mesa V."/>
            <person name="Sprenger R.R."/>
            <person name="Richter M."/>
            <person name="Diez M.S."/>
            <person name="Solano J."/>
            <person name="Bargiela R."/>
            <person name="Golyshina O.V."/>
            <person name="Manteca A."/>
            <person name="Ramos J.L."/>
            <person name="Gallego J.R."/>
            <person name="Llorente I."/>
            <person name="Martins Dos Santos V.A."/>
            <person name="Jensen O.N."/>
            <person name="Pelaez A.I."/>
            <person name="Sanchez J."/>
            <person name="Ferrer M."/>
        </authorList>
    </citation>
    <scope>NUCLEOTIDE SEQUENCE</scope>
</reference>
<dbReference type="AlphaFoldDB" id="T1A590"/>
<keyword evidence="2" id="KW-0808">Transferase</keyword>
<dbReference type="GO" id="GO:0016747">
    <property type="term" value="F:acyltransferase activity, transferring groups other than amino-acyl groups"/>
    <property type="evidence" value="ECO:0007669"/>
    <property type="project" value="InterPro"/>
</dbReference>
<protein>
    <submittedName>
        <fullName evidence="2">Acetyltransferase</fullName>
    </submittedName>
</protein>
<dbReference type="PROSITE" id="PS51186">
    <property type="entry name" value="GNAT"/>
    <property type="match status" value="1"/>
</dbReference>
<reference evidence="2" key="1">
    <citation type="submission" date="2013-08" db="EMBL/GenBank/DDBJ databases">
        <authorList>
            <person name="Mendez C."/>
            <person name="Richter M."/>
            <person name="Ferrer M."/>
            <person name="Sanchez J."/>
        </authorList>
    </citation>
    <scope>NUCLEOTIDE SEQUENCE</scope>
</reference>
<proteinExistence type="predicted"/>
<evidence type="ECO:0000259" key="1">
    <source>
        <dbReference type="PROSITE" id="PS51186"/>
    </source>
</evidence>
<dbReference type="EMBL" id="AUZZ01004748">
    <property type="protein sequence ID" value="EQD52117.1"/>
    <property type="molecule type" value="Genomic_DNA"/>
</dbReference>
<dbReference type="CDD" id="cd04301">
    <property type="entry name" value="NAT_SF"/>
    <property type="match status" value="1"/>
</dbReference>
<dbReference type="InterPro" id="IPR016181">
    <property type="entry name" value="Acyl_CoA_acyltransferase"/>
</dbReference>
<dbReference type="Gene3D" id="3.40.630.30">
    <property type="match status" value="1"/>
</dbReference>